<dbReference type="GO" id="GO:0016740">
    <property type="term" value="F:transferase activity"/>
    <property type="evidence" value="ECO:0007669"/>
    <property type="project" value="UniProtKB-KW"/>
</dbReference>
<evidence type="ECO:0000313" key="4">
    <source>
        <dbReference type="Proteomes" id="UP000180235"/>
    </source>
</evidence>
<proteinExistence type="predicted"/>
<feature type="transmembrane region" description="Helical" evidence="1">
    <location>
        <begin position="292"/>
        <end position="310"/>
    </location>
</feature>
<dbReference type="Pfam" id="PF00535">
    <property type="entry name" value="Glycos_transf_2"/>
    <property type="match status" value="1"/>
</dbReference>
<evidence type="ECO:0000256" key="1">
    <source>
        <dbReference type="SAM" id="Phobius"/>
    </source>
</evidence>
<dbReference type="EMBL" id="CP017675">
    <property type="protein sequence ID" value="APB34818.1"/>
    <property type="molecule type" value="Genomic_DNA"/>
</dbReference>
<dbReference type="KEGG" id="glt:GlitD10_2481"/>
<organism evidence="3 4">
    <name type="scientific">Gloeomargarita lithophora Alchichica-D10</name>
    <dbReference type="NCBI Taxonomy" id="1188229"/>
    <lineage>
        <taxon>Bacteria</taxon>
        <taxon>Bacillati</taxon>
        <taxon>Cyanobacteriota</taxon>
        <taxon>Cyanophyceae</taxon>
        <taxon>Gloeomargaritales</taxon>
        <taxon>Gloeomargaritaceae</taxon>
        <taxon>Gloeomargarita</taxon>
    </lineage>
</organism>
<evidence type="ECO:0000313" key="3">
    <source>
        <dbReference type="EMBL" id="APB34818.1"/>
    </source>
</evidence>
<reference evidence="3 4" key="1">
    <citation type="submission" date="2016-10" db="EMBL/GenBank/DDBJ databases">
        <title>Description of Gloeomargarita lithophora gen. nov., sp. nov., a thylakoid-bearing basal-branching cyanobacterium with intracellular carbonates, and proposal for Gloeomargaritales ord. nov.</title>
        <authorList>
            <person name="Moreira D."/>
            <person name="Tavera R."/>
            <person name="Benzerara K."/>
            <person name="Skouri-Panet F."/>
            <person name="Couradeau E."/>
            <person name="Gerard E."/>
            <person name="Loussert C."/>
            <person name="Novelo E."/>
            <person name="Zivanovic Y."/>
            <person name="Lopez-Garcia P."/>
        </authorList>
    </citation>
    <scope>NUCLEOTIDE SEQUENCE [LARGE SCALE GENOMIC DNA]</scope>
    <source>
        <strain evidence="3 4">D10</strain>
    </source>
</reference>
<accession>A0A1J0AFV7</accession>
<dbReference type="SUPFAM" id="SSF53448">
    <property type="entry name" value="Nucleotide-diphospho-sugar transferases"/>
    <property type="match status" value="1"/>
</dbReference>
<dbReference type="InterPro" id="IPR001173">
    <property type="entry name" value="Glyco_trans_2-like"/>
</dbReference>
<feature type="transmembrane region" description="Helical" evidence="1">
    <location>
        <begin position="317"/>
        <end position="341"/>
    </location>
</feature>
<evidence type="ECO:0000259" key="2">
    <source>
        <dbReference type="Pfam" id="PF00535"/>
    </source>
</evidence>
<dbReference type="NCBIfam" id="TIGR03469">
    <property type="entry name" value="HpnB"/>
    <property type="match status" value="1"/>
</dbReference>
<protein>
    <submittedName>
        <fullName evidence="3">Glycosyltransferases involved in cell wall biogenesis</fullName>
    </submittedName>
</protein>
<gene>
    <name evidence="3" type="ORF">GlitD10_2481</name>
</gene>
<dbReference type="InterPro" id="IPR017832">
    <property type="entry name" value="Glyco_trans_2_hopen-assoc_HpnB"/>
</dbReference>
<dbReference type="AlphaFoldDB" id="A0A1J0AFV7"/>
<dbReference type="PANTHER" id="PTHR43646:SF3">
    <property type="entry name" value="SLR1566 PROTEIN"/>
    <property type="match status" value="1"/>
</dbReference>
<dbReference type="OrthoDB" id="9806525at2"/>
<keyword evidence="1" id="KW-0472">Membrane</keyword>
<dbReference type="Gene3D" id="3.90.550.10">
    <property type="entry name" value="Spore Coat Polysaccharide Biosynthesis Protein SpsA, Chain A"/>
    <property type="match status" value="1"/>
</dbReference>
<dbReference type="RefSeq" id="WP_071455203.1">
    <property type="nucleotide sequence ID" value="NZ_CP017675.1"/>
</dbReference>
<keyword evidence="4" id="KW-1185">Reference proteome</keyword>
<keyword evidence="1" id="KW-0812">Transmembrane</keyword>
<sequence>MTTVVGGCSVLALLVWLVLWLGRGGFWRADQVLPAVPQPITSWPGVAVLIPARNEATTLPESLPSLLQQQYAGDLEIWLIDDQSTDGTGAVAAEIAQELGCTERLHILTGTPLPAGWSGKLWALEQGWQAVQTQEHYPSKFKYILLTDADICHAPDSVMQLVAQAQTHHLGLVSWMVLLRCESFWDRLLIPAFVFFFQKLYPFPWVNDPAKTTAAAAGGCILLEQQVLQKLGGFACLRGALIDDCTLAQRVKGLGVPVWLGLTDATRSVRPYGTLASTWGMVARTAFTQLHYSPWLLLGTLLGMGLLYGAPLVGWGWGLVMGIPWLLVVAGLTWGLMAGLYAKTLRWYNLPTLWGLTLPLAAGLYTLMTLDSARRHWQGRGGAWKGRVYPKGS</sequence>
<keyword evidence="3" id="KW-0808">Transferase</keyword>
<keyword evidence="1" id="KW-1133">Transmembrane helix</keyword>
<dbReference type="Proteomes" id="UP000180235">
    <property type="component" value="Chromosome"/>
</dbReference>
<dbReference type="InterPro" id="IPR029044">
    <property type="entry name" value="Nucleotide-diphossugar_trans"/>
</dbReference>
<name>A0A1J0AFV7_9CYAN</name>
<dbReference type="STRING" id="1188229.GlitD10_2481"/>
<feature type="transmembrane region" description="Helical" evidence="1">
    <location>
        <begin position="353"/>
        <end position="370"/>
    </location>
</feature>
<feature type="domain" description="Glycosyltransferase 2-like" evidence="2">
    <location>
        <begin position="48"/>
        <end position="230"/>
    </location>
</feature>
<dbReference type="PANTHER" id="PTHR43646">
    <property type="entry name" value="GLYCOSYLTRANSFERASE"/>
    <property type="match status" value="1"/>
</dbReference>